<dbReference type="InParanoid" id="Q6L320"/>
<dbReference type="Proteomes" id="UP000000438">
    <property type="component" value="Chromosome"/>
</dbReference>
<evidence type="ECO:0000313" key="2">
    <source>
        <dbReference type="Proteomes" id="UP000000438"/>
    </source>
</evidence>
<gene>
    <name evidence="1" type="ordered locus">PTO0046</name>
</gene>
<proteinExistence type="predicted"/>
<keyword evidence="1" id="KW-0808">Transferase</keyword>
<evidence type="ECO:0000313" key="1">
    <source>
        <dbReference type="EMBL" id="AAT42631.1"/>
    </source>
</evidence>
<reference evidence="1 2" key="1">
    <citation type="journal article" date="2004" name="Proc. Natl. Acad. Sci. U.S.A.">
        <title>Genome sequence of Picrophilus torridus and its implications for life around pH 0.</title>
        <authorList>
            <person name="Futterer O."/>
            <person name="Angelov A."/>
            <person name="Liesegang H."/>
            <person name="Gottschalk G."/>
            <person name="Schleper C."/>
            <person name="Schepers B."/>
            <person name="Dock C."/>
            <person name="Antranikian G."/>
            <person name="Liebl W."/>
        </authorList>
    </citation>
    <scope>NUCLEOTIDE SEQUENCE [LARGE SCALE GENOMIC DNA]</scope>
    <source>
        <strain evidence="2">ATCC 700027 / DSM 9790 / JCM 10055 / NBRC 100828</strain>
    </source>
</reference>
<accession>Q6L320</accession>
<dbReference type="KEGG" id="pto:PTO0046"/>
<dbReference type="HOGENOM" id="CLU_2821051_0_0_2"/>
<organism evidence="1 2">
    <name type="scientific">Picrophilus torridus (strain ATCC 700027 / DSM 9790 / JCM 10055 / NBRC 100828 / KAW 2/3)</name>
    <dbReference type="NCBI Taxonomy" id="1122961"/>
    <lineage>
        <taxon>Archaea</taxon>
        <taxon>Methanobacteriati</taxon>
        <taxon>Thermoplasmatota</taxon>
        <taxon>Thermoplasmata</taxon>
        <taxon>Thermoplasmatales</taxon>
        <taxon>Picrophilaceae</taxon>
        <taxon>Picrophilus</taxon>
    </lineage>
</organism>
<sequence length="66" mass="8271">MLSEINDIFDVHMFQDLPLYIRFRVLKGKILYYKDKDIYDIFRETIEEYGNYKRGYYDYINLEKIQ</sequence>
<dbReference type="EMBL" id="AE017261">
    <property type="protein sequence ID" value="AAT42631.1"/>
    <property type="molecule type" value="Genomic_DNA"/>
</dbReference>
<dbReference type="GO" id="GO:0016779">
    <property type="term" value="F:nucleotidyltransferase activity"/>
    <property type="evidence" value="ECO:0007669"/>
    <property type="project" value="UniProtKB-KW"/>
</dbReference>
<dbReference type="eggNOG" id="arCOG02107">
    <property type="taxonomic scope" value="Archaea"/>
</dbReference>
<protein>
    <submittedName>
        <fullName evidence="1">Nucleotidyltransferase</fullName>
        <ecNumber evidence="1">2.7.7.-</ecNumber>
    </submittedName>
</protein>
<dbReference type="AlphaFoldDB" id="Q6L320"/>
<name>Q6L320_PICTO</name>
<keyword evidence="1" id="KW-0548">Nucleotidyltransferase</keyword>
<dbReference type="PaxDb" id="263820-PTO0046"/>
<dbReference type="EC" id="2.7.7.-" evidence="1"/>